<name>A0ABS7D319_9BACL</name>
<comment type="caution">
    <text evidence="1">The sequence shown here is derived from an EMBL/GenBank/DDBJ whole genome shotgun (WGS) entry which is preliminary data.</text>
</comment>
<proteinExistence type="predicted"/>
<protein>
    <submittedName>
        <fullName evidence="1">DUF309 domain-containing protein</fullName>
    </submittedName>
</protein>
<gene>
    <name evidence="1" type="ORF">K0T92_04370</name>
</gene>
<organism evidence="1 2">
    <name type="scientific">Paenibacillus oenotherae</name>
    <dbReference type="NCBI Taxonomy" id="1435645"/>
    <lineage>
        <taxon>Bacteria</taxon>
        <taxon>Bacillati</taxon>
        <taxon>Bacillota</taxon>
        <taxon>Bacilli</taxon>
        <taxon>Bacillales</taxon>
        <taxon>Paenibacillaceae</taxon>
        <taxon>Paenibacillus</taxon>
    </lineage>
</organism>
<keyword evidence="2" id="KW-1185">Reference proteome</keyword>
<dbReference type="SUPFAM" id="SSF140663">
    <property type="entry name" value="TTHA0068-like"/>
    <property type="match status" value="1"/>
</dbReference>
<dbReference type="EMBL" id="JAHZIJ010000002">
    <property type="protein sequence ID" value="MBW7473967.1"/>
    <property type="molecule type" value="Genomic_DNA"/>
</dbReference>
<dbReference type="Proteomes" id="UP000812277">
    <property type="component" value="Unassembled WGS sequence"/>
</dbReference>
<evidence type="ECO:0000313" key="2">
    <source>
        <dbReference type="Proteomes" id="UP000812277"/>
    </source>
</evidence>
<accession>A0ABS7D319</accession>
<sequence length="180" mass="20489">MDAQNLYPAAYVQFLIEFHATRDYFECHELLEEYWKDHPGDRYAEQWVGLIQLAVGAYHHRRNNTAGAVKMFRQSLTRLSADGQKLQELGLDSGRLLPLIAERMAAAEEQRPFADPDMPFADDSLVRRCQVECQSSGLVWGAPSSTDEALTNRHTLRDRSEVIAARQASAETKRQQRAQP</sequence>
<dbReference type="InterPro" id="IPR023203">
    <property type="entry name" value="TTHA0068_sf"/>
</dbReference>
<dbReference type="Pfam" id="PF03745">
    <property type="entry name" value="DUF309"/>
    <property type="match status" value="1"/>
</dbReference>
<evidence type="ECO:0000313" key="1">
    <source>
        <dbReference type="EMBL" id="MBW7473967.1"/>
    </source>
</evidence>
<dbReference type="Gene3D" id="1.10.3450.10">
    <property type="entry name" value="TTHA0068-like"/>
    <property type="match status" value="1"/>
</dbReference>
<dbReference type="InterPro" id="IPR005500">
    <property type="entry name" value="DUF309"/>
</dbReference>
<dbReference type="RefSeq" id="WP_219871223.1">
    <property type="nucleotide sequence ID" value="NZ_JAHZIJ010000002.1"/>
</dbReference>
<dbReference type="PANTHER" id="PTHR34796:SF1">
    <property type="entry name" value="EXPRESSED PROTEIN"/>
    <property type="match status" value="1"/>
</dbReference>
<reference evidence="1 2" key="1">
    <citation type="submission" date="2021-07" db="EMBL/GenBank/DDBJ databases">
        <title>Paenibacillus radiodurans sp. nov., isolated from the southeastern edge of Tengger Desert.</title>
        <authorList>
            <person name="Zhang G."/>
        </authorList>
    </citation>
    <scope>NUCLEOTIDE SEQUENCE [LARGE SCALE GENOMIC DNA]</scope>
    <source>
        <strain evidence="1 2">DT7-4</strain>
    </source>
</reference>
<dbReference type="PANTHER" id="PTHR34796">
    <property type="entry name" value="EXPRESSED PROTEIN"/>
    <property type="match status" value="1"/>
</dbReference>